<dbReference type="OrthoDB" id="1911848at2759"/>
<dbReference type="EMBL" id="FJOG01000027">
    <property type="protein sequence ID" value="CZR64724.1"/>
    <property type="molecule type" value="Genomic_DNA"/>
</dbReference>
<name>A0A1L7XI71_9HELO</name>
<protein>
    <recommendedName>
        <fullName evidence="1">Protein kinase domain-containing protein</fullName>
    </recommendedName>
</protein>
<dbReference type="Gene3D" id="1.10.510.10">
    <property type="entry name" value="Transferase(Phosphotransferase) domain 1"/>
    <property type="match status" value="1"/>
</dbReference>
<dbReference type="Proteomes" id="UP000184330">
    <property type="component" value="Unassembled WGS sequence"/>
</dbReference>
<dbReference type="GO" id="GO:0005524">
    <property type="term" value="F:ATP binding"/>
    <property type="evidence" value="ECO:0007669"/>
    <property type="project" value="InterPro"/>
</dbReference>
<dbReference type="GO" id="GO:0004672">
    <property type="term" value="F:protein kinase activity"/>
    <property type="evidence" value="ECO:0007669"/>
    <property type="project" value="InterPro"/>
</dbReference>
<dbReference type="SUPFAM" id="SSF56112">
    <property type="entry name" value="Protein kinase-like (PK-like)"/>
    <property type="match status" value="1"/>
</dbReference>
<dbReference type="STRING" id="576137.A0A1L7XI71"/>
<dbReference type="InterPro" id="IPR011009">
    <property type="entry name" value="Kinase-like_dom_sf"/>
</dbReference>
<feature type="domain" description="Protein kinase" evidence="1">
    <location>
        <begin position="1"/>
        <end position="291"/>
    </location>
</feature>
<accession>A0A1L7XI71</accession>
<dbReference type="PROSITE" id="PS50011">
    <property type="entry name" value="PROTEIN_KINASE_DOM"/>
    <property type="match status" value="1"/>
</dbReference>
<dbReference type="AlphaFoldDB" id="A0A1L7XI71"/>
<evidence type="ECO:0000313" key="2">
    <source>
        <dbReference type="EMBL" id="CZR64724.1"/>
    </source>
</evidence>
<dbReference type="PANTHER" id="PTHR37542">
    <property type="entry name" value="HELO DOMAIN-CONTAINING PROTEIN-RELATED"/>
    <property type="match status" value="1"/>
</dbReference>
<keyword evidence="3" id="KW-1185">Reference proteome</keyword>
<sequence length="291" mass="33439">MLEGQMSDDDAKLLEESTEYLGSLIQRLNAITPRLSADGRWAREINKAKWFYRKNDLIALELELFEWTQRLDLRLVGLPQRLRNVTGQRIPAAHPLNQRFELARKVTAAAFFLHSIGWVHKSIQSQNIIVIEEALSPTSSRKQFPHSLGRPYLLNFQWARSAEGDSDPQSRTGRGMETEIYRHPDRQGLQGTSNEIRYSMMHDIYSLGVVLLELGLWRPLDRHYGKLLARSPTERRDFLVELSSDVGIQMGTRCQELVVWCLRLDSNPPLDSVIYATNVLEKLEDLVSILS</sequence>
<dbReference type="PANTHER" id="PTHR37542:SF3">
    <property type="entry name" value="PRION-INHIBITION AND PROPAGATION HELO DOMAIN-CONTAINING PROTEIN"/>
    <property type="match status" value="1"/>
</dbReference>
<proteinExistence type="predicted"/>
<evidence type="ECO:0000259" key="1">
    <source>
        <dbReference type="PROSITE" id="PS50011"/>
    </source>
</evidence>
<organism evidence="2 3">
    <name type="scientific">Phialocephala subalpina</name>
    <dbReference type="NCBI Taxonomy" id="576137"/>
    <lineage>
        <taxon>Eukaryota</taxon>
        <taxon>Fungi</taxon>
        <taxon>Dikarya</taxon>
        <taxon>Ascomycota</taxon>
        <taxon>Pezizomycotina</taxon>
        <taxon>Leotiomycetes</taxon>
        <taxon>Helotiales</taxon>
        <taxon>Mollisiaceae</taxon>
        <taxon>Phialocephala</taxon>
        <taxon>Phialocephala fortinii species complex</taxon>
    </lineage>
</organism>
<reference evidence="2 3" key="1">
    <citation type="submission" date="2016-03" db="EMBL/GenBank/DDBJ databases">
        <authorList>
            <person name="Ploux O."/>
        </authorList>
    </citation>
    <scope>NUCLEOTIDE SEQUENCE [LARGE SCALE GENOMIC DNA]</scope>
    <source>
        <strain evidence="2 3">UAMH 11012</strain>
    </source>
</reference>
<evidence type="ECO:0000313" key="3">
    <source>
        <dbReference type="Proteomes" id="UP000184330"/>
    </source>
</evidence>
<gene>
    <name evidence="2" type="ORF">PAC_14623</name>
</gene>
<dbReference type="InterPro" id="IPR000719">
    <property type="entry name" value="Prot_kinase_dom"/>
</dbReference>